<comment type="caution">
    <text evidence="2">The sequence shown here is derived from an EMBL/GenBank/DDBJ whole genome shotgun (WGS) entry which is preliminary data.</text>
</comment>
<reference evidence="1" key="1">
    <citation type="journal article" date="2014" name="Int. J. Syst. Evol. Microbiol.">
        <title>Complete genome of a new Firmicutes species belonging to the dominant human colonic microbiota ('Ruminococcus bicirculans') reveals two chromosomes and a selective capacity to utilize plant glucans.</title>
        <authorList>
            <consortium name="NISC Comparative Sequencing Program"/>
            <person name="Wegmann U."/>
            <person name="Louis P."/>
            <person name="Goesmann A."/>
            <person name="Henrissat B."/>
            <person name="Duncan S.H."/>
            <person name="Flint H.J."/>
        </authorList>
    </citation>
    <scope>NUCLEOTIDE SEQUENCE</scope>
    <source>
        <strain evidence="1">KCTC 62575</strain>
    </source>
</reference>
<reference evidence="4" key="3">
    <citation type="journal article" date="2019" name="Int. J. Syst. Evol. Microbiol.">
        <title>The Global Catalogue of Microorganisms (GCM) 10K type strain sequencing project: providing services to taxonomists for standard genome sequencing and annotation.</title>
        <authorList>
            <consortium name="The Broad Institute Genomics Platform"/>
            <consortium name="The Broad Institute Genome Sequencing Center for Infectious Disease"/>
            <person name="Wu L."/>
            <person name="Ma J."/>
        </authorList>
    </citation>
    <scope>NUCLEOTIDE SEQUENCE [LARGE SCALE GENOMIC DNA]</scope>
    <source>
        <strain evidence="4">KCTC 62575</strain>
    </source>
</reference>
<reference evidence="1" key="4">
    <citation type="submission" date="2024-09" db="EMBL/GenBank/DDBJ databases">
        <authorList>
            <person name="Sun Q."/>
            <person name="Mori K."/>
        </authorList>
    </citation>
    <scope>NUCLEOTIDE SEQUENCE</scope>
    <source>
        <strain evidence="1">KCTC 62575</strain>
    </source>
</reference>
<reference evidence="2 3" key="2">
    <citation type="submission" date="2018-08" db="EMBL/GenBank/DDBJ databases">
        <title>The draft genome of Acinetobacter sichuanensis strain WCHAc060041.</title>
        <authorList>
            <person name="Qin J."/>
            <person name="Feng Y."/>
            <person name="Zong Z."/>
        </authorList>
    </citation>
    <scope>NUCLEOTIDE SEQUENCE [LARGE SCALE GENOMIC DNA]</scope>
    <source>
        <strain evidence="2 3">WCHAc060041</strain>
    </source>
</reference>
<organism evidence="2 3">
    <name type="scientific">Acinetobacter sichuanensis</name>
    <dbReference type="NCBI Taxonomy" id="2136183"/>
    <lineage>
        <taxon>Bacteria</taxon>
        <taxon>Pseudomonadati</taxon>
        <taxon>Pseudomonadota</taxon>
        <taxon>Gammaproteobacteria</taxon>
        <taxon>Moraxellales</taxon>
        <taxon>Moraxellaceae</taxon>
        <taxon>Acinetobacter</taxon>
    </lineage>
</organism>
<sequence length="77" mass="9296">MIDEDYFKYREANLLAQWDKKLATVLKIQELEAELKEFSYIQTCRKDKNTASYARLERSIEGFRNRIARLKKQLYTT</sequence>
<evidence type="ECO:0000313" key="3">
    <source>
        <dbReference type="Proteomes" id="UP000240957"/>
    </source>
</evidence>
<dbReference type="AlphaFoldDB" id="A0A371YKZ3"/>
<dbReference type="Proteomes" id="UP000240957">
    <property type="component" value="Unassembled WGS sequence"/>
</dbReference>
<dbReference type="Proteomes" id="UP001595455">
    <property type="component" value="Unassembled WGS sequence"/>
</dbReference>
<gene>
    <name evidence="1" type="ORF">ACFODO_23000</name>
    <name evidence="2" type="ORF">C9E89_018115</name>
</gene>
<evidence type="ECO:0000313" key="1">
    <source>
        <dbReference type="EMBL" id="MFC2998067.1"/>
    </source>
</evidence>
<name>A0A371YKZ3_9GAMM</name>
<dbReference type="RefSeq" id="WP_057081907.1">
    <property type="nucleotide sequence ID" value="NZ_JBHRSF010000162.1"/>
</dbReference>
<protein>
    <submittedName>
        <fullName evidence="2">Uncharacterized protein</fullName>
    </submittedName>
</protein>
<keyword evidence="4" id="KW-1185">Reference proteome</keyword>
<dbReference type="EMBL" id="JBHRSF010000162">
    <property type="protein sequence ID" value="MFC2998067.1"/>
    <property type="molecule type" value="Genomic_DNA"/>
</dbReference>
<evidence type="ECO:0000313" key="2">
    <source>
        <dbReference type="EMBL" id="RFC82131.1"/>
    </source>
</evidence>
<evidence type="ECO:0000313" key="4">
    <source>
        <dbReference type="Proteomes" id="UP001595455"/>
    </source>
</evidence>
<dbReference type="OrthoDB" id="6693747at2"/>
<proteinExistence type="predicted"/>
<dbReference type="EMBL" id="PYIX02000042">
    <property type="protein sequence ID" value="RFC82131.1"/>
    <property type="molecule type" value="Genomic_DNA"/>
</dbReference>
<accession>A0A371YKZ3</accession>